<sequence>MTWLLDRLAGHARRQPGAVALETADGEITYAALHLRVARQAERFREAGVRRLALAGGNGPAWVVADLAARRLDLPVVPVPPFFSDAQRRHLIHEARLDHLYQADQDRLAATGVAPTSEAGGPAKITFTSGSTGTPKGVCLSDDHLRRTVTALAEALAPHAGQRHLCVLPLATLLENVAGVYVPLWLGARVILPDLATLGFTGSSRLDPAAFAGALARWRPHSVILVPELLRVLMMMAARGAPPPASLRFIAVGGGKVDPGLLTGARGLGLPVYEGYGLSECGSVVALNVPGADRPGSVGRVLPHARVRVDEHGEIHVRDAVMGGYLGQAAGDEWPTGDLGRLDADGFLYVHGRRKNLLITAFGRNVSPEWVETAFQVCPSVHTLVVQGDGEPALRAVVVPVPGADRESLLSQIAAVNAGLPDYARVTRIAVADTPFTVDNGLATANGRPRRDAIEARYPEALFIPLSEPEPEVPHVS</sequence>
<dbReference type="Pfam" id="PF00501">
    <property type="entry name" value="AMP-binding"/>
    <property type="match status" value="2"/>
</dbReference>
<dbReference type="PANTHER" id="PTHR43767">
    <property type="entry name" value="LONG-CHAIN-FATTY-ACID--COA LIGASE"/>
    <property type="match status" value="1"/>
</dbReference>
<dbReference type="EMBL" id="JAJGNA010000001">
    <property type="protein sequence ID" value="MCC4307187.1"/>
    <property type="molecule type" value="Genomic_DNA"/>
</dbReference>
<dbReference type="PROSITE" id="PS00455">
    <property type="entry name" value="AMP_BINDING"/>
    <property type="match status" value="1"/>
</dbReference>
<name>A0A9Q3YKW8_9GAMM</name>
<keyword evidence="1" id="KW-0436">Ligase</keyword>
<dbReference type="RefSeq" id="WP_228232368.1">
    <property type="nucleotide sequence ID" value="NZ_JAJGNA010000001.1"/>
</dbReference>
<evidence type="ECO:0000313" key="3">
    <source>
        <dbReference type="EMBL" id="MCC4307187.1"/>
    </source>
</evidence>
<evidence type="ECO:0000259" key="2">
    <source>
        <dbReference type="Pfam" id="PF00501"/>
    </source>
</evidence>
<accession>A0A9Q3YKW8</accession>
<dbReference type="Pfam" id="PF23562">
    <property type="entry name" value="AMP-binding_C_3"/>
    <property type="match status" value="1"/>
</dbReference>
<protein>
    <submittedName>
        <fullName evidence="3">AMP-binding protein</fullName>
    </submittedName>
</protein>
<proteinExistence type="predicted"/>
<comment type="caution">
    <text evidence="3">The sequence shown here is derived from an EMBL/GenBank/DDBJ whole genome shotgun (WGS) entry which is preliminary data.</text>
</comment>
<dbReference type="SUPFAM" id="SSF56801">
    <property type="entry name" value="Acetyl-CoA synthetase-like"/>
    <property type="match status" value="1"/>
</dbReference>
<dbReference type="InterPro" id="IPR045851">
    <property type="entry name" value="AMP-bd_C_sf"/>
</dbReference>
<reference evidence="3" key="1">
    <citation type="submission" date="2021-10" db="EMBL/GenBank/DDBJ databases">
        <title>The diversity and Nitrogen Metabolism of Culturable Nitrate-Utilizing Bacteria Within the Oxygen Minimum Zone of the Changjiang (Yangtze River)Estuary.</title>
        <authorList>
            <person name="Zhang D."/>
            <person name="Zheng J."/>
            <person name="Liu S."/>
            <person name="He W."/>
        </authorList>
    </citation>
    <scope>NUCLEOTIDE SEQUENCE</scope>
    <source>
        <strain evidence="3">FXH-223</strain>
    </source>
</reference>
<keyword evidence="4" id="KW-1185">Reference proteome</keyword>
<dbReference type="Proteomes" id="UP001108027">
    <property type="component" value="Unassembled WGS sequence"/>
</dbReference>
<evidence type="ECO:0000256" key="1">
    <source>
        <dbReference type="ARBA" id="ARBA00022598"/>
    </source>
</evidence>
<dbReference type="InterPro" id="IPR020845">
    <property type="entry name" value="AMP-binding_CS"/>
</dbReference>
<dbReference type="Gene3D" id="3.30.300.30">
    <property type="match status" value="1"/>
</dbReference>
<dbReference type="InterPro" id="IPR000873">
    <property type="entry name" value="AMP-dep_synth/lig_dom"/>
</dbReference>
<dbReference type="GO" id="GO:0016874">
    <property type="term" value="F:ligase activity"/>
    <property type="evidence" value="ECO:0007669"/>
    <property type="project" value="UniProtKB-KW"/>
</dbReference>
<feature type="domain" description="AMP-dependent synthetase/ligase" evidence="2">
    <location>
        <begin position="11"/>
        <end position="101"/>
    </location>
</feature>
<dbReference type="Gene3D" id="3.40.50.12780">
    <property type="entry name" value="N-terminal domain of ligase-like"/>
    <property type="match status" value="1"/>
</dbReference>
<dbReference type="AlphaFoldDB" id="A0A9Q3YKW8"/>
<dbReference type="InterPro" id="IPR042099">
    <property type="entry name" value="ANL_N_sf"/>
</dbReference>
<dbReference type="PANTHER" id="PTHR43767:SF8">
    <property type="entry name" value="LONG-CHAIN-FATTY-ACID--COA LIGASE"/>
    <property type="match status" value="1"/>
</dbReference>
<gene>
    <name evidence="3" type="ORF">LL252_01270</name>
</gene>
<feature type="domain" description="AMP-dependent synthetase/ligase" evidence="2">
    <location>
        <begin position="114"/>
        <end position="326"/>
    </location>
</feature>
<evidence type="ECO:0000313" key="4">
    <source>
        <dbReference type="Proteomes" id="UP001108027"/>
    </source>
</evidence>
<organism evidence="3 4">
    <name type="scientific">Alloalcanivorax marinus</name>
    <dbReference type="NCBI Taxonomy" id="1177169"/>
    <lineage>
        <taxon>Bacteria</taxon>
        <taxon>Pseudomonadati</taxon>
        <taxon>Pseudomonadota</taxon>
        <taxon>Gammaproteobacteria</taxon>
        <taxon>Oceanospirillales</taxon>
        <taxon>Alcanivoracaceae</taxon>
        <taxon>Alloalcanivorax</taxon>
    </lineage>
</organism>
<dbReference type="InterPro" id="IPR050237">
    <property type="entry name" value="ATP-dep_AMP-bd_enzyme"/>
</dbReference>